<feature type="binding site" evidence="21">
    <location>
        <position position="1087"/>
    </location>
    <ligand>
        <name>Mo-molybdopterin</name>
        <dbReference type="ChEBI" id="CHEBI:71302"/>
    </ligand>
    <ligandPart>
        <name>Mo</name>
        <dbReference type="ChEBI" id="CHEBI:28685"/>
    </ligandPart>
</feature>
<dbReference type="Pfam" id="PF20256">
    <property type="entry name" value="MoCoBD_2"/>
    <property type="match status" value="1"/>
</dbReference>
<protein>
    <recommendedName>
        <fullName evidence="17">indole-3-acetaldehyde oxidase</fullName>
        <ecNumber evidence="17">1.2.3.7</ecNumber>
    </recommendedName>
    <alternativeName>
        <fullName evidence="18">Indole-3-acetaldehyde oxidase</fullName>
    </alternativeName>
</protein>
<feature type="domain" description="2Fe-2S ferredoxin-type" evidence="22">
    <location>
        <begin position="1"/>
        <end position="88"/>
    </location>
</feature>
<evidence type="ECO:0000256" key="3">
    <source>
        <dbReference type="ARBA" id="ARBA00006849"/>
    </source>
</evidence>
<dbReference type="FunFam" id="3.30.365.10:FF:000029">
    <property type="entry name" value="Aldehyde oxidase"/>
    <property type="match status" value="1"/>
</dbReference>
<dbReference type="Gene3D" id="1.10.150.120">
    <property type="entry name" value="[2Fe-2S]-binding domain"/>
    <property type="match status" value="1"/>
</dbReference>
<evidence type="ECO:0000256" key="13">
    <source>
        <dbReference type="ARBA" id="ARBA00023014"/>
    </source>
</evidence>
<evidence type="ECO:0000256" key="18">
    <source>
        <dbReference type="ARBA" id="ARBA00077308"/>
    </source>
</evidence>
<dbReference type="InterPro" id="IPR000674">
    <property type="entry name" value="Ald_Oxase/Xan_DH_a/b"/>
</dbReference>
<dbReference type="FunFam" id="3.30.465.10:FF:000013">
    <property type="entry name" value="Aldehyde oxidase"/>
    <property type="match status" value="1"/>
</dbReference>
<dbReference type="Pfam" id="PF00111">
    <property type="entry name" value="Fer2"/>
    <property type="match status" value="1"/>
</dbReference>
<dbReference type="FunFam" id="3.30.365.10:FF:000001">
    <property type="entry name" value="Xanthine dehydrogenase oxidase"/>
    <property type="match status" value="1"/>
</dbReference>
<dbReference type="InterPro" id="IPR016169">
    <property type="entry name" value="FAD-bd_PCMH_sub2"/>
</dbReference>
<evidence type="ECO:0000256" key="20">
    <source>
        <dbReference type="PIRSR" id="PIRSR000127-2"/>
    </source>
</evidence>
<evidence type="ECO:0000259" key="22">
    <source>
        <dbReference type="PROSITE" id="PS51085"/>
    </source>
</evidence>
<keyword evidence="9 20" id="KW-0274">FAD</keyword>
<comment type="cofactor">
    <cofactor evidence="16">
        <name>[2Fe-2S] cluster</name>
        <dbReference type="ChEBI" id="CHEBI:190135"/>
    </cofactor>
</comment>
<proteinExistence type="inferred from homology"/>
<evidence type="ECO:0000256" key="2">
    <source>
        <dbReference type="ARBA" id="ARBA00004496"/>
    </source>
</evidence>
<evidence type="ECO:0000256" key="7">
    <source>
        <dbReference type="ARBA" id="ARBA00022714"/>
    </source>
</evidence>
<dbReference type="SMART" id="SM01008">
    <property type="entry name" value="Ald_Xan_dh_C"/>
    <property type="match status" value="1"/>
</dbReference>
<comment type="subcellular location">
    <subcellularLocation>
        <location evidence="2">Cytoplasm</location>
    </subcellularLocation>
</comment>
<feature type="binding site" evidence="20">
    <location>
        <position position="881"/>
    </location>
    <ligand>
        <name>substrate</name>
    </ligand>
</feature>
<dbReference type="GO" id="GO:0009688">
    <property type="term" value="P:abscisic acid biosynthetic process"/>
    <property type="evidence" value="ECO:0007669"/>
    <property type="project" value="UniProtKB-KW"/>
</dbReference>
<dbReference type="Pfam" id="PF01315">
    <property type="entry name" value="Ald_Xan_dh_C"/>
    <property type="match status" value="1"/>
</dbReference>
<feature type="binding site" evidence="20">
    <location>
        <begin position="333"/>
        <end position="337"/>
    </location>
    <ligand>
        <name>FAD</name>
        <dbReference type="ChEBI" id="CHEBI:57692"/>
    </ligand>
</feature>
<feature type="binding site" evidence="21">
    <location>
        <position position="769"/>
    </location>
    <ligand>
        <name>Mo-molybdopterin</name>
        <dbReference type="ChEBI" id="CHEBI:71302"/>
    </ligand>
    <ligandPart>
        <name>Mo</name>
        <dbReference type="ChEBI" id="CHEBI:28685"/>
    </ligandPart>
</feature>
<dbReference type="GO" id="GO:0005506">
    <property type="term" value="F:iron ion binding"/>
    <property type="evidence" value="ECO:0007669"/>
    <property type="project" value="InterPro"/>
</dbReference>
<dbReference type="InterPro" id="IPR036683">
    <property type="entry name" value="CO_DH_flav_C_dom_sf"/>
</dbReference>
<dbReference type="InterPro" id="IPR001041">
    <property type="entry name" value="2Fe-2S_ferredoxin-type"/>
</dbReference>
<dbReference type="GO" id="GO:0009851">
    <property type="term" value="P:auxin biosynthetic process"/>
    <property type="evidence" value="ECO:0007669"/>
    <property type="project" value="UniProtKB-KW"/>
</dbReference>
<comment type="cofactor">
    <cofactor evidence="1 20">
        <name>FAD</name>
        <dbReference type="ChEBI" id="CHEBI:57692"/>
    </cofactor>
</comment>
<dbReference type="InterPro" id="IPR002888">
    <property type="entry name" value="2Fe-2S-bd"/>
</dbReference>
<feature type="binding site" evidence="21">
    <location>
        <position position="113"/>
    </location>
    <ligand>
        <name>[2Fe-2S] cluster</name>
        <dbReference type="ChEBI" id="CHEBI:190135"/>
        <label>2</label>
    </ligand>
</feature>
<feature type="binding site" evidence="20">
    <location>
        <position position="414"/>
    </location>
    <ligand>
        <name>FAD</name>
        <dbReference type="ChEBI" id="CHEBI:57692"/>
    </ligand>
</feature>
<dbReference type="FunFam" id="3.90.1170.50:FF:000003">
    <property type="entry name" value="Aldehyde oxidase"/>
    <property type="match status" value="1"/>
</dbReference>
<dbReference type="PROSITE" id="PS51387">
    <property type="entry name" value="FAD_PCMH"/>
    <property type="match status" value="1"/>
</dbReference>
<evidence type="ECO:0000259" key="23">
    <source>
        <dbReference type="PROSITE" id="PS51387"/>
    </source>
</evidence>
<dbReference type="InterPro" id="IPR016167">
    <property type="entry name" value="FAD-bd_PCMH_sub1"/>
</dbReference>
<evidence type="ECO:0000256" key="11">
    <source>
        <dbReference type="ARBA" id="ARBA00023002"/>
    </source>
</evidence>
<evidence type="ECO:0000256" key="8">
    <source>
        <dbReference type="ARBA" id="ARBA00022723"/>
    </source>
</evidence>
<dbReference type="InterPro" id="IPR036318">
    <property type="entry name" value="FAD-bd_PCMH-like_sf"/>
</dbReference>
<dbReference type="EC" id="1.2.3.7" evidence="17"/>
<keyword evidence="15" id="KW-0073">Auxin biosynthesis</keyword>
<evidence type="ECO:0000256" key="1">
    <source>
        <dbReference type="ARBA" id="ARBA00001974"/>
    </source>
</evidence>
<keyword evidence="10" id="KW-0937">Abscisic acid biosynthesis</keyword>
<evidence type="ECO:0000313" key="24">
    <source>
        <dbReference type="EMBL" id="OAP11637.1"/>
    </source>
</evidence>
<dbReference type="SMART" id="SM01092">
    <property type="entry name" value="CO_deh_flav_C"/>
    <property type="match status" value="1"/>
</dbReference>
<dbReference type="Proteomes" id="UP000078284">
    <property type="component" value="Chromosome 2"/>
</dbReference>
<dbReference type="GO" id="GO:0051537">
    <property type="term" value="F:2 iron, 2 sulfur cluster binding"/>
    <property type="evidence" value="ECO:0007669"/>
    <property type="project" value="UniProtKB-KW"/>
</dbReference>
<feature type="binding site" evidence="21">
    <location>
        <position position="40"/>
    </location>
    <ligand>
        <name>[2Fe-2S] cluster</name>
        <dbReference type="ChEBI" id="CHEBI:190135"/>
        <label>1</label>
    </ligand>
</feature>
<dbReference type="Pfam" id="PF00941">
    <property type="entry name" value="FAD_binding_5"/>
    <property type="match status" value="1"/>
</dbReference>
<dbReference type="InterPro" id="IPR006058">
    <property type="entry name" value="2Fe2S_fd_BS"/>
</dbReference>
<dbReference type="SUPFAM" id="SSF56176">
    <property type="entry name" value="FAD-binding/transporter-associated domain-like"/>
    <property type="match status" value="1"/>
</dbReference>
<dbReference type="InterPro" id="IPR036010">
    <property type="entry name" value="2Fe-2S_ferredoxin-like_sf"/>
</dbReference>
<dbReference type="Gene3D" id="3.30.43.10">
    <property type="entry name" value="Uridine Diphospho-n-acetylenolpyruvylglucosamine Reductase, domain 2"/>
    <property type="match status" value="1"/>
</dbReference>
<feature type="binding site" evidence="21">
    <location>
        <position position="110"/>
    </location>
    <ligand>
        <name>[2Fe-2S] cluster</name>
        <dbReference type="ChEBI" id="CHEBI:190135"/>
        <label>2</label>
    </ligand>
</feature>
<feature type="binding site" evidence="21">
    <location>
        <position position="152"/>
    </location>
    <ligand>
        <name>[2Fe-2S] cluster</name>
        <dbReference type="ChEBI" id="CHEBI:190135"/>
        <label>2</label>
    </ligand>
</feature>
<dbReference type="Gene3D" id="3.10.20.30">
    <property type="match status" value="1"/>
</dbReference>
<organism evidence="24 25">
    <name type="scientific">Arabidopsis thaliana</name>
    <name type="common">Mouse-ear cress</name>
    <dbReference type="NCBI Taxonomy" id="3702"/>
    <lineage>
        <taxon>Eukaryota</taxon>
        <taxon>Viridiplantae</taxon>
        <taxon>Streptophyta</taxon>
        <taxon>Embryophyta</taxon>
        <taxon>Tracheophyta</taxon>
        <taxon>Spermatophyta</taxon>
        <taxon>Magnoliopsida</taxon>
        <taxon>eudicotyledons</taxon>
        <taxon>Gunneridae</taxon>
        <taxon>Pentapetalae</taxon>
        <taxon>rosids</taxon>
        <taxon>malvids</taxon>
        <taxon>Brassicales</taxon>
        <taxon>Brassicaceae</taxon>
        <taxon>Camelineae</taxon>
        <taxon>Arabidopsis</taxon>
    </lineage>
</organism>
<dbReference type="FunFam" id="3.10.20.30:FF:000012">
    <property type="entry name" value="Xanthine dehydrogenase/oxidase"/>
    <property type="match status" value="1"/>
</dbReference>
<evidence type="ECO:0000256" key="12">
    <source>
        <dbReference type="ARBA" id="ARBA00023004"/>
    </source>
</evidence>
<dbReference type="SUPFAM" id="SSF55447">
    <property type="entry name" value="CO dehydrogenase flavoprotein C-terminal domain-like"/>
    <property type="match status" value="1"/>
</dbReference>
<dbReference type="PANTHER" id="PTHR11908">
    <property type="entry name" value="XANTHINE DEHYDROGENASE"/>
    <property type="match status" value="1"/>
</dbReference>
<dbReference type="EMBL" id="LUHQ01000002">
    <property type="protein sequence ID" value="OAP11637.1"/>
    <property type="molecule type" value="Genomic_DNA"/>
</dbReference>
<dbReference type="FunFam" id="3.30.390.50:FF:000003">
    <property type="entry name" value="Aldehyde oxidase1"/>
    <property type="match status" value="1"/>
</dbReference>
<dbReference type="Gene3D" id="3.30.365.10">
    <property type="entry name" value="Aldehyde oxidase/xanthine dehydrogenase, molybdopterin binding domain"/>
    <property type="match status" value="4"/>
</dbReference>
<keyword evidence="8 21" id="KW-0479">Metal-binding</keyword>
<dbReference type="InterPro" id="IPR005107">
    <property type="entry name" value="CO_DH_flav_C"/>
</dbReference>
<sequence length="1332" mass="146715">MDLEFAVNGERFKIDSVDPSTTLLEFLRLNTPFKSVKLGCGEGGCGACLVVLSKYDPELDQVKECCINSCLTLLCSVNGCSITTSEGLGNTKKGFHPIHKRFAGFHASQCGFCTPGMCISLYSSLANAENNSSKDFTVSEAEKSVSGNLCRCTGYRPIVDACKSFASDVDIEDLGLNSFWKKGESKEVMLKNLPPYNPKDHLVTFPEFLKKKEKVDNGSDHLKYRWTTPFSVAELHNIMEAANSGDSLKLVVGNTGTGYYKDEERFDRYIDISNIPEMSMIKKDEKGIEIGAAVTISNAIDALEKESKSSYVFKKMATHMEKIGNRSIRNSGSIGGNLVMAQSRKFPSDVTTLLLAVDASVYMLNGRKTEKVTLQEFLELSPVLDSKRVLLKVEIPSWTAPSGDDTEFLFESYRAAPRSIGNALPYLNAAFLALVSRQEASRKGVTVEKCFLAFGSYGGDHSIRAIEVETFLTGKLLSYSVLYEAFGLLKGIIVPGKDTLHSEYRKSLAVGYLFEFFYPLIESGHRICSLDSGNKHNNSHVDTVKSLPFLSSSQQVLESNEFKPIGEAVIKVGAALQASGEAVFVDDIPTLPDCLHGAFIYSTEPLAKIKSLSFRENVTPTGVFAVLTFKDIPQQGQNIGSKTLFGPGPLFADELTRCAGQRIALVVADTQKHADMAAKLAVVEYDTKNLEQPILTVEDAVKRSSFFEVHPMFYPEPVGDVIKGMEEAERKIISSELRLGSQYFFYMEPQTALALPDEDNCVKVFSSSQAPEYVHSVIATCLGIQEHNVRVITRRVGGGFGGKAVKSMPVATACALGAYKLQRPVKMFLNRKTDMIMAGGRHPMKINYNVGFRSDGKLTALELTMLIDAGLEPDVSPIMPRNIMGPLRKYDWGALSFDVKVCKTNCLSRTAMRAPGEVQGSYIAESIIENVASSLQMDVDAVRKINLHTYDSLRKFYNHIAGDPDEYTLPLLWEKLEISSKFKERSEMVKEFNLCNVWRKRGISRVPIVHQVMQRPTPGKVSILSDGSVVVEVGGIEIGQGLWTKVQQMVAYGLGMVKCEGNEKLLDRIRVVQSDTLGMIQGGFTAGSTTSESSCEAVRLCCVILVERLKPIMDQMMMEKSGSVTWNILIQQAYGQYINLSASTLYKPEYSSMEYLNYGVGVSEVEVDLVTGKTEILRSDIIYDCGKSLNPAVDLGQTEGAFVQGIGFFMMEEYTTDEKGLVVQQGTWDYKIPTVDTIPKHFNVEIVNTGHHKNRVLSSKASGEPPLLLAASVHCATRSAIREARKHSLSSNFIDGSDSEFELPVPATMPVVKSLCGLYSVEKYLQGKIKGQ</sequence>
<comment type="similarity">
    <text evidence="3">Belongs to the xanthine dehydrogenase family.</text>
</comment>
<keyword evidence="13 21" id="KW-0411">Iron-sulfur</keyword>
<evidence type="ECO:0000256" key="15">
    <source>
        <dbReference type="ARBA" id="ARBA00023070"/>
    </source>
</evidence>
<evidence type="ECO:0000313" key="25">
    <source>
        <dbReference type="Proteomes" id="UP000078284"/>
    </source>
</evidence>
<evidence type="ECO:0000256" key="5">
    <source>
        <dbReference type="ARBA" id="ARBA00022505"/>
    </source>
</evidence>
<dbReference type="Pfam" id="PF02738">
    <property type="entry name" value="MoCoBD_1"/>
    <property type="match status" value="1"/>
</dbReference>
<keyword evidence="11" id="KW-0560">Oxidoreductase</keyword>
<evidence type="ECO:0000256" key="19">
    <source>
        <dbReference type="PIRSR" id="PIRSR000127-1"/>
    </source>
</evidence>
<dbReference type="Pfam" id="PF01799">
    <property type="entry name" value="Fer2_2"/>
    <property type="match status" value="1"/>
</dbReference>
<dbReference type="Gene3D" id="3.30.465.10">
    <property type="match status" value="1"/>
</dbReference>
<keyword evidence="6" id="KW-0285">Flavoprotein</keyword>
<keyword evidence="7 21" id="KW-0001">2Fe-2S</keyword>
<comment type="cofactor">
    <cofactor evidence="21">
        <name>Mo-molybdopterin</name>
        <dbReference type="ChEBI" id="CHEBI:71302"/>
    </cofactor>
    <text evidence="21">Binds 1 Mo-molybdopterin (Mo-MPT) cofactor per subunit.</text>
</comment>
<comment type="cofactor">
    <cofactor evidence="21">
        <name>[2Fe-2S] cluster</name>
        <dbReference type="ChEBI" id="CHEBI:190135"/>
    </cofactor>
    <text evidence="21">Binds 2 [2Fe-2S] clusters.</text>
</comment>
<name>A0A178VZD9_ARATH</name>
<dbReference type="PIRSF" id="PIRSF000127">
    <property type="entry name" value="Xanthine_DH"/>
    <property type="match status" value="1"/>
</dbReference>
<dbReference type="ExpressionAtlas" id="A0A178VZD9">
    <property type="expression patterns" value="baseline and differential"/>
</dbReference>
<comment type="caution">
    <text evidence="24">The sequence shown here is derived from an EMBL/GenBank/DDBJ whole genome shotgun (WGS) entry which is preliminary data.</text>
</comment>
<keyword evidence="14" id="KW-0520">NAD</keyword>
<dbReference type="InterPro" id="IPR046867">
    <property type="entry name" value="AldOxase/xan_DH_MoCoBD2"/>
</dbReference>
<dbReference type="GO" id="GO:0050302">
    <property type="term" value="F:indole-3-acetaldehyde oxidase activity"/>
    <property type="evidence" value="ECO:0007669"/>
    <property type="project" value="UniProtKB-EC"/>
</dbReference>
<evidence type="ECO:0000256" key="16">
    <source>
        <dbReference type="ARBA" id="ARBA00034078"/>
    </source>
</evidence>
<dbReference type="InterPro" id="IPR002346">
    <property type="entry name" value="Mopterin_DH_FAD-bd"/>
</dbReference>
<evidence type="ECO:0000256" key="6">
    <source>
        <dbReference type="ARBA" id="ARBA00022630"/>
    </source>
</evidence>
<dbReference type="InterPro" id="IPR037165">
    <property type="entry name" value="AldOxase/xan_DH_Mopterin-bd_sf"/>
</dbReference>
<evidence type="ECO:0000256" key="10">
    <source>
        <dbReference type="ARBA" id="ARBA00022865"/>
    </source>
</evidence>
<gene>
    <name evidence="24" type="ordered locus">AXX17_At2g23090</name>
</gene>
<feature type="binding site" evidence="20">
    <location>
        <position position="390"/>
    </location>
    <ligand>
        <name>FAD</name>
        <dbReference type="ChEBI" id="CHEBI:57692"/>
    </ligand>
</feature>
<feature type="binding site" evidence="21">
    <location>
        <position position="150"/>
    </location>
    <ligand>
        <name>[2Fe-2S] cluster</name>
        <dbReference type="ChEBI" id="CHEBI:190135"/>
        <label>2</label>
    </ligand>
</feature>
<dbReference type="SUPFAM" id="SSF54292">
    <property type="entry name" value="2Fe-2S ferredoxin-like"/>
    <property type="match status" value="1"/>
</dbReference>
<dbReference type="InterPro" id="IPR016208">
    <property type="entry name" value="Ald_Oxase/xanthine_DH-like"/>
</dbReference>
<dbReference type="Gene3D" id="3.30.390.50">
    <property type="entry name" value="CO dehydrogenase flavoprotein, C-terminal domain"/>
    <property type="match status" value="1"/>
</dbReference>
<evidence type="ECO:0000256" key="9">
    <source>
        <dbReference type="ARBA" id="ARBA00022827"/>
    </source>
</evidence>
<dbReference type="InterPro" id="IPR012675">
    <property type="entry name" value="Beta-grasp_dom_sf"/>
</dbReference>
<feature type="active site" description="Proton acceptor" evidence="19">
    <location>
        <position position="1264"/>
    </location>
</feature>
<dbReference type="SUPFAM" id="SSF54665">
    <property type="entry name" value="CO dehydrogenase molybdoprotein N-domain-like"/>
    <property type="match status" value="1"/>
</dbReference>
<accession>A0A178VZD9</accession>
<feature type="binding site" evidence="21">
    <location>
        <position position="70"/>
    </location>
    <ligand>
        <name>[2Fe-2S] cluster</name>
        <dbReference type="ChEBI" id="CHEBI:190135"/>
        <label>1</label>
    </ligand>
</feature>
<dbReference type="PROSITE" id="PS00197">
    <property type="entry name" value="2FE2S_FER_1"/>
    <property type="match status" value="1"/>
</dbReference>
<reference evidence="25" key="1">
    <citation type="journal article" date="2016" name="Proc. Natl. Acad. Sci. U.S.A.">
        <title>Chromosome-level assembly of Arabidopsis thaliana Ler reveals the extent of translocation and inversion polymorphisms.</title>
        <authorList>
            <person name="Zapata L."/>
            <person name="Ding J."/>
            <person name="Willing E.M."/>
            <person name="Hartwig B."/>
            <person name="Bezdan D."/>
            <person name="Jiao W.B."/>
            <person name="Patel V."/>
            <person name="Velikkakam James G."/>
            <person name="Koornneef M."/>
            <person name="Ossowski S."/>
            <person name="Schneeberger K."/>
        </authorList>
    </citation>
    <scope>NUCLEOTIDE SEQUENCE [LARGE SCALE GENOMIC DNA]</scope>
    <source>
        <strain evidence="25">cv. Landsberg erecta</strain>
    </source>
</reference>
<dbReference type="Pfam" id="PF03450">
    <property type="entry name" value="CO_deh_flav_C"/>
    <property type="match status" value="1"/>
</dbReference>
<keyword evidence="12 21" id="KW-0408">Iron</keyword>
<dbReference type="SUPFAM" id="SSF47741">
    <property type="entry name" value="CO dehydrogenase ISP C-domain like"/>
    <property type="match status" value="1"/>
</dbReference>
<evidence type="ECO:0000256" key="14">
    <source>
        <dbReference type="ARBA" id="ARBA00023027"/>
    </source>
</evidence>
<feature type="binding site" evidence="21">
    <location>
        <position position="48"/>
    </location>
    <ligand>
        <name>[2Fe-2S] cluster</name>
        <dbReference type="ChEBI" id="CHEBI:190135"/>
        <label>1</label>
    </ligand>
</feature>
<dbReference type="InterPro" id="IPR036856">
    <property type="entry name" value="Ald_Oxase/Xan_DH_a/b_sf"/>
</dbReference>
<dbReference type="InterPro" id="IPR036884">
    <property type="entry name" value="2Fe-2S-bd_dom_sf"/>
</dbReference>
<feature type="binding site" evidence="21">
    <location>
        <position position="913"/>
    </location>
    <ligand>
        <name>Mo-molybdopterin</name>
        <dbReference type="ChEBI" id="CHEBI:71302"/>
    </ligand>
    <ligandPart>
        <name>Mo</name>
        <dbReference type="ChEBI" id="CHEBI:28685"/>
    </ligandPart>
</feature>
<feature type="binding site" evidence="21">
    <location>
        <position position="45"/>
    </location>
    <ligand>
        <name>[2Fe-2S] cluster</name>
        <dbReference type="ChEBI" id="CHEBI:190135"/>
        <label>1</label>
    </ligand>
</feature>
<evidence type="ECO:0000256" key="21">
    <source>
        <dbReference type="PIRSR" id="PIRSR000127-3"/>
    </source>
</evidence>
<dbReference type="PANTHER" id="PTHR11908:SF132">
    <property type="entry name" value="ALDEHYDE OXIDASE 1-RELATED"/>
    <property type="match status" value="1"/>
</dbReference>
<dbReference type="SUPFAM" id="SSF56003">
    <property type="entry name" value="Molybdenum cofactor-binding domain"/>
    <property type="match status" value="1"/>
</dbReference>
<feature type="domain" description="FAD-binding PCMH-type" evidence="23">
    <location>
        <begin position="219"/>
        <end position="400"/>
    </location>
</feature>
<dbReference type="FunFam" id="1.10.150.120:FF:000006">
    <property type="entry name" value="Aldehyde oxidase"/>
    <property type="match status" value="1"/>
</dbReference>
<keyword evidence="4" id="KW-0963">Cytoplasm</keyword>
<dbReference type="InterPro" id="IPR016166">
    <property type="entry name" value="FAD-bd_PCMH"/>
</dbReference>
<dbReference type="PROSITE" id="PS51085">
    <property type="entry name" value="2FE2S_FER_2"/>
    <property type="match status" value="1"/>
</dbReference>
<evidence type="ECO:0000256" key="4">
    <source>
        <dbReference type="ARBA" id="ARBA00022490"/>
    </source>
</evidence>
<dbReference type="Gene3D" id="3.90.1170.50">
    <property type="entry name" value="Aldehyde oxidase/xanthine dehydrogenase, a/b hammerhead"/>
    <property type="match status" value="1"/>
</dbReference>
<keyword evidence="5 21" id="KW-0500">Molybdenum</keyword>
<feature type="binding site" evidence="21">
    <location>
        <position position="800"/>
    </location>
    <ligand>
        <name>Mo-molybdopterin</name>
        <dbReference type="ChEBI" id="CHEBI:71302"/>
    </ligand>
    <ligandPart>
        <name>Mo</name>
        <dbReference type="ChEBI" id="CHEBI:28685"/>
    </ligandPart>
</feature>
<dbReference type="GO" id="GO:0071949">
    <property type="term" value="F:FAD binding"/>
    <property type="evidence" value="ECO:0007669"/>
    <property type="project" value="InterPro"/>
</dbReference>
<dbReference type="InterPro" id="IPR008274">
    <property type="entry name" value="AldOxase/xan_DH_MoCoBD1"/>
</dbReference>
<dbReference type="GO" id="GO:0005737">
    <property type="term" value="C:cytoplasm"/>
    <property type="evidence" value="ECO:0007669"/>
    <property type="project" value="UniProtKB-SubCell"/>
</dbReference>
<evidence type="ECO:0000256" key="17">
    <source>
        <dbReference type="ARBA" id="ARBA00067017"/>
    </source>
</evidence>